<feature type="domain" description="RsbT co-antagonist protein RsbRD N-terminal" evidence="2">
    <location>
        <begin position="19"/>
        <end position="164"/>
    </location>
</feature>
<dbReference type="PANTHER" id="PTHR33744">
    <property type="entry name" value="CARBOHYDRATE DIACID REGULATOR"/>
    <property type="match status" value="1"/>
</dbReference>
<gene>
    <name evidence="3" type="ORF">ATK30_6417</name>
</gene>
<protein>
    <submittedName>
        <fullName evidence="3">PucR-like helix-turn-helix protein</fullName>
    </submittedName>
</protein>
<dbReference type="Proteomes" id="UP000233750">
    <property type="component" value="Unassembled WGS sequence"/>
</dbReference>
<reference evidence="3 4" key="1">
    <citation type="submission" date="2017-12" db="EMBL/GenBank/DDBJ databases">
        <title>Sequencing the genomes of 1000 Actinobacteria strains.</title>
        <authorList>
            <person name="Klenk H.-P."/>
        </authorList>
    </citation>
    <scope>NUCLEOTIDE SEQUENCE [LARGE SCALE GENOMIC DNA]</scope>
    <source>
        <strain evidence="3 4">DSM 45165</strain>
    </source>
</reference>
<organism evidence="3 4">
    <name type="scientific">Amycolatopsis echigonensis</name>
    <dbReference type="NCBI Taxonomy" id="2576905"/>
    <lineage>
        <taxon>Bacteria</taxon>
        <taxon>Bacillati</taxon>
        <taxon>Actinomycetota</taxon>
        <taxon>Actinomycetes</taxon>
        <taxon>Pseudonocardiales</taxon>
        <taxon>Pseudonocardiaceae</taxon>
        <taxon>Amycolatopsis</taxon>
    </lineage>
</organism>
<keyword evidence="4" id="KW-1185">Reference proteome</keyword>
<accession>A0A2N3WNQ2</accession>
<dbReference type="InterPro" id="IPR025751">
    <property type="entry name" value="RsbRD_N_dom"/>
</dbReference>
<evidence type="ECO:0000259" key="1">
    <source>
        <dbReference type="Pfam" id="PF13556"/>
    </source>
</evidence>
<dbReference type="InterPro" id="IPR042070">
    <property type="entry name" value="PucR_C-HTH_sf"/>
</dbReference>
<evidence type="ECO:0000313" key="3">
    <source>
        <dbReference type="EMBL" id="PKV95495.1"/>
    </source>
</evidence>
<dbReference type="Pfam" id="PF14361">
    <property type="entry name" value="RsbRD_N"/>
    <property type="match status" value="1"/>
</dbReference>
<dbReference type="InterPro" id="IPR025736">
    <property type="entry name" value="PucR_C-HTH_dom"/>
</dbReference>
<dbReference type="Gene3D" id="1.10.10.2840">
    <property type="entry name" value="PucR C-terminal helix-turn-helix domain"/>
    <property type="match status" value="1"/>
</dbReference>
<proteinExistence type="predicted"/>
<dbReference type="EMBL" id="PJMY01000003">
    <property type="protein sequence ID" value="PKV95495.1"/>
    <property type="molecule type" value="Genomic_DNA"/>
</dbReference>
<dbReference type="RefSeq" id="WP_043829521.1">
    <property type="nucleotide sequence ID" value="NZ_PJMY01000003.1"/>
</dbReference>
<dbReference type="InterPro" id="IPR051448">
    <property type="entry name" value="CdaR-like_regulators"/>
</dbReference>
<comment type="caution">
    <text evidence="3">The sequence shown here is derived from an EMBL/GenBank/DDBJ whole genome shotgun (WGS) entry which is preliminary data.</text>
</comment>
<evidence type="ECO:0000313" key="4">
    <source>
        <dbReference type="Proteomes" id="UP000233750"/>
    </source>
</evidence>
<feature type="domain" description="PucR C-terminal helix-turn-helix" evidence="1">
    <location>
        <begin position="327"/>
        <end position="374"/>
    </location>
</feature>
<dbReference type="AlphaFoldDB" id="A0A2N3WNQ2"/>
<name>A0A2N3WNQ2_9PSEU</name>
<sequence>MSIESGLRQVTDAVRERVPELYDVIRRRLQTEPAEYRLAGNEQLSVAESEAITASLRDVLDYIAVGSAGSVRASNEALREVRLAARAGISLPLFLQASRVAQSVTWDFVLEEAHRLLEDTEERVAVLRRASAHHYGWNEIISGAIIEAFEQESSVYALQSRERRKMSTLNALLAGLPVDTAELEYTFDGLHLAAQVWGAQPDAVARLIGVKEGRRPLLGVTAQGDSYVWLPWSARQGKPSERLAGIDWPAGARVAFGAVGAGLEGFRLSHRQAGEARIVAEALGLAEVWYDDVVLETLAMHDLPATRAFVLDELKPLGDVFDPDNVLVETLHMYFAVGENAVATAQRLGVHSRTVAYRLRSAESKIGAEAMHREELPIALRLAKLVASIGRDEPSSTTDPSLPTPAL</sequence>
<dbReference type="OrthoDB" id="3663486at2"/>
<dbReference type="PANTHER" id="PTHR33744:SF1">
    <property type="entry name" value="DNA-BINDING TRANSCRIPTIONAL ACTIVATOR ADER"/>
    <property type="match status" value="1"/>
</dbReference>
<dbReference type="Pfam" id="PF13556">
    <property type="entry name" value="HTH_30"/>
    <property type="match status" value="1"/>
</dbReference>
<evidence type="ECO:0000259" key="2">
    <source>
        <dbReference type="Pfam" id="PF14361"/>
    </source>
</evidence>